<organism evidence="1 2">
    <name type="scientific">Paraburkholderia phenoliruptrix</name>
    <dbReference type="NCBI Taxonomy" id="252970"/>
    <lineage>
        <taxon>Bacteria</taxon>
        <taxon>Pseudomonadati</taxon>
        <taxon>Pseudomonadota</taxon>
        <taxon>Betaproteobacteria</taxon>
        <taxon>Burkholderiales</taxon>
        <taxon>Burkholderiaceae</taxon>
        <taxon>Paraburkholderia</taxon>
    </lineage>
</organism>
<dbReference type="AlphaFoldDB" id="A0A6J5KE92"/>
<protein>
    <submittedName>
        <fullName evidence="1">Uncharacterized protein</fullName>
    </submittedName>
</protein>
<name>A0A6J5KE92_9BURK</name>
<accession>A0A6J5KE92</accession>
<gene>
    <name evidence="1" type="ORF">LMG9964_04982</name>
</gene>
<dbReference type="EMBL" id="CADILN010000008">
    <property type="protein sequence ID" value="CAB4051305.1"/>
    <property type="molecule type" value="Genomic_DNA"/>
</dbReference>
<sequence length="63" mass="6868">MWEEAIKNPRNGVGFFTCGRDVAMSACGALAVHKRRRQISILVPNSTTRLAGMLKKSVGFAAF</sequence>
<reference evidence="1 2" key="1">
    <citation type="submission" date="2020-04" db="EMBL/GenBank/DDBJ databases">
        <authorList>
            <person name="De Canck E."/>
        </authorList>
    </citation>
    <scope>NUCLEOTIDE SEQUENCE [LARGE SCALE GENOMIC DNA]</scope>
    <source>
        <strain evidence="1 2">LMG 9964</strain>
    </source>
</reference>
<proteinExistence type="predicted"/>
<evidence type="ECO:0000313" key="1">
    <source>
        <dbReference type="EMBL" id="CAB4051305.1"/>
    </source>
</evidence>
<evidence type="ECO:0000313" key="2">
    <source>
        <dbReference type="Proteomes" id="UP000494102"/>
    </source>
</evidence>
<dbReference type="Proteomes" id="UP000494102">
    <property type="component" value="Unassembled WGS sequence"/>
</dbReference>